<dbReference type="AlphaFoldDB" id="A0A6P6S2Y2"/>
<evidence type="ECO:0000313" key="4">
    <source>
        <dbReference type="Proteomes" id="UP000515125"/>
    </source>
</evidence>
<keyword evidence="3" id="KW-1133">Transmembrane helix</keyword>
<evidence type="ECO:0000313" key="5">
    <source>
        <dbReference type="RefSeq" id="XP_026194032.1"/>
    </source>
</evidence>
<comment type="similarity">
    <text evidence="1">Belongs to the TMEM121 family.</text>
</comment>
<proteinExistence type="inferred from homology"/>
<keyword evidence="3" id="KW-0812">Transmembrane</keyword>
<evidence type="ECO:0000256" key="2">
    <source>
        <dbReference type="SAM" id="MobiDB-lite"/>
    </source>
</evidence>
<feature type="region of interest" description="Disordered" evidence="2">
    <location>
        <begin position="275"/>
        <end position="302"/>
    </location>
</feature>
<organism evidence="4 5">
    <name type="scientific">Cyclospora cayetanensis</name>
    <dbReference type="NCBI Taxonomy" id="88456"/>
    <lineage>
        <taxon>Eukaryota</taxon>
        <taxon>Sar</taxon>
        <taxon>Alveolata</taxon>
        <taxon>Apicomplexa</taxon>
        <taxon>Conoidasida</taxon>
        <taxon>Coccidia</taxon>
        <taxon>Eucoccidiorida</taxon>
        <taxon>Eimeriorina</taxon>
        <taxon>Eimeriidae</taxon>
        <taxon>Cyclospora</taxon>
    </lineage>
</organism>
<sequence>MGLIAFWKDTTTYQQPPWEYPVVDMQNDEGVFGHIGSRLFSSDSVDRKKPSISPVLLVCRVSSASEENNYDSLSYLGVFLLPVLYVVFTARARASIRSSASKSVSIEAALQGDLALSLSLDFLDIAIMFNDTLGESPRARIATTNPGSPAQYVCMATLILTLVGVMTLGFAFPVQQSLEGASGQADIFVSAKYEFLVGLLLVDFPYLALRLYWMLTTPDKVLWFFLKNIFTIFVRPLKLNQCRLAERERAKGTQRSMYESPTDEQNQLLQLSAMPSSVGDGKQQVPPQQQQPPTSSAATAAASVGRGVLENIQRLRQRGSFLLQRHAAAAPLSAGGAGGNGAENNKDRERESLQGSREFIGSYLPSSSAGTLIPAEETAASKSPSTSTGSGPPVQSTPSDLRSGVWTCIVQAACLALQLEVWGA</sequence>
<reference evidence="5" key="1">
    <citation type="submission" date="2025-08" db="UniProtKB">
        <authorList>
            <consortium name="RefSeq"/>
        </authorList>
    </citation>
    <scope>IDENTIFICATION</scope>
</reference>
<dbReference type="OrthoDB" id="331184at2759"/>
<feature type="transmembrane region" description="Helical" evidence="3">
    <location>
        <begin position="149"/>
        <end position="174"/>
    </location>
</feature>
<name>A0A6P6S2Y2_9EIME</name>
<feature type="transmembrane region" description="Helical" evidence="3">
    <location>
        <begin position="72"/>
        <end position="90"/>
    </location>
</feature>
<dbReference type="Pfam" id="PF14997">
    <property type="entry name" value="CECR6_TMEM121"/>
    <property type="match status" value="1"/>
</dbReference>
<evidence type="ECO:0000256" key="1">
    <source>
        <dbReference type="ARBA" id="ARBA00007711"/>
    </source>
</evidence>
<accession>A0A6P6S2Y2</accession>
<protein>
    <submittedName>
        <fullName evidence="5">Uncharacterized protein LOC34622937</fullName>
    </submittedName>
</protein>
<feature type="compositionally biased region" description="Low complexity" evidence="2">
    <location>
        <begin position="378"/>
        <end position="398"/>
    </location>
</feature>
<feature type="transmembrane region" description="Helical" evidence="3">
    <location>
        <begin position="195"/>
        <end position="215"/>
    </location>
</feature>
<dbReference type="Proteomes" id="UP000515125">
    <property type="component" value="Unplaced"/>
</dbReference>
<keyword evidence="3" id="KW-0472">Membrane</keyword>
<evidence type="ECO:0000256" key="3">
    <source>
        <dbReference type="SAM" id="Phobius"/>
    </source>
</evidence>
<keyword evidence="4" id="KW-1185">Reference proteome</keyword>
<feature type="region of interest" description="Disordered" evidence="2">
    <location>
        <begin position="377"/>
        <end position="398"/>
    </location>
</feature>
<feature type="compositionally biased region" description="Low complexity" evidence="2">
    <location>
        <begin position="283"/>
        <end position="302"/>
    </location>
</feature>
<dbReference type="RefSeq" id="XP_026194032.1">
    <property type="nucleotide sequence ID" value="XM_026338247.1"/>
</dbReference>
<dbReference type="InterPro" id="IPR032776">
    <property type="entry name" value="CECR6/TMEM121"/>
</dbReference>
<gene>
    <name evidence="5" type="primary">LOC34622937</name>
</gene>
<feature type="region of interest" description="Disordered" evidence="2">
    <location>
        <begin position="332"/>
        <end position="353"/>
    </location>
</feature>
<dbReference type="GeneID" id="34622937"/>